<sequence>MAEEEEENVQTRKDLQELVDQLYHFRDHYFESHSVEDAGKKQQDVREEMEKTLQQMKAIEGFSKGRALTLMLKGKALNVTPDYSVQAEELLSKAVKLDPELVEAWNQLGEVYWKKGDISAAHTCFSGALSHCKNKVSLQNLSMVLRQLRTSSADEHAHNVMASVQQAKLAVQMDVHDGRSWYVLGNAYLSLFFNTGQNPKISQQALSAYAQAVKVDPTASCNPDLHLNRATLYKYEENYMEALEGFAHAAALDPAWLEPRQREHLLMDFLERLTNLLENKGKVKGKKLQSMLGSLRTSQLGPCGDGHYQGPSGQKVQLEQRPLSALQPGVNSGAVVLGKVLFSLTTEEKVPFTFGLMDSLEGHCFAVTVYNMAQSWGVLIGDSVAIPEPNVRHHHIQHQNKSFIFSGIRVETPLLLVVNGKMQGSQSQAAPTIAYQAQSE</sequence>
<protein>
    <submittedName>
        <fullName evidence="5">Tetratricopeptide repeat domain 5</fullName>
    </submittedName>
</protein>
<dbReference type="KEGG" id="vko:123019497"/>
<evidence type="ECO:0000313" key="6">
    <source>
        <dbReference type="Proteomes" id="UP000694545"/>
    </source>
</evidence>
<feature type="repeat" description="TPR" evidence="2">
    <location>
        <begin position="102"/>
        <end position="135"/>
    </location>
</feature>
<evidence type="ECO:0000259" key="4">
    <source>
        <dbReference type="Pfam" id="PF16669"/>
    </source>
</evidence>
<organism evidence="5 6">
    <name type="scientific">Varanus komodoensis</name>
    <name type="common">Komodo dragon</name>
    <dbReference type="NCBI Taxonomy" id="61221"/>
    <lineage>
        <taxon>Eukaryota</taxon>
        <taxon>Metazoa</taxon>
        <taxon>Chordata</taxon>
        <taxon>Craniata</taxon>
        <taxon>Vertebrata</taxon>
        <taxon>Euteleostomi</taxon>
        <taxon>Lepidosauria</taxon>
        <taxon>Squamata</taxon>
        <taxon>Bifurcata</taxon>
        <taxon>Unidentata</taxon>
        <taxon>Episquamata</taxon>
        <taxon>Toxicofera</taxon>
        <taxon>Anguimorpha</taxon>
        <taxon>Paleoanguimorpha</taxon>
        <taxon>Varanoidea</taxon>
        <taxon>Varanidae</taxon>
        <taxon>Varanus</taxon>
    </lineage>
</organism>
<dbReference type="PANTHER" id="PTHR12558:SF50">
    <property type="entry name" value="ASSEMBLY CHAPERONE OF RPL4-RELATED"/>
    <property type="match status" value="1"/>
</dbReference>
<proteinExistence type="predicted"/>
<dbReference type="Ensembl" id="ENSVKKT00000000456.1">
    <property type="protein sequence ID" value="ENSVKKP00000000437.1"/>
    <property type="gene ID" value="ENSVKKG00000000391.1"/>
</dbReference>
<dbReference type="Pfam" id="PF13181">
    <property type="entry name" value="TPR_8"/>
    <property type="match status" value="1"/>
</dbReference>
<keyword evidence="3" id="KW-0175">Coiled coil</keyword>
<dbReference type="OrthoDB" id="423589at2759"/>
<dbReference type="InterPro" id="IPR011990">
    <property type="entry name" value="TPR-like_helical_dom_sf"/>
</dbReference>
<dbReference type="Proteomes" id="UP000694545">
    <property type="component" value="Unplaced"/>
</dbReference>
<dbReference type="PROSITE" id="PS50005">
    <property type="entry name" value="TPR"/>
    <property type="match status" value="2"/>
</dbReference>
<dbReference type="OMA" id="DECKGYE"/>
<dbReference type="InterPro" id="IPR038645">
    <property type="entry name" value="TTC5_OB_sf"/>
</dbReference>
<name>A0A8D2IUY9_VARKO</name>
<dbReference type="SMART" id="SM00028">
    <property type="entry name" value="TPR"/>
    <property type="match status" value="4"/>
</dbReference>
<gene>
    <name evidence="5" type="primary">TTC5</name>
</gene>
<dbReference type="AlphaFoldDB" id="A0A8D2IUY9"/>
<evidence type="ECO:0000256" key="3">
    <source>
        <dbReference type="SAM" id="Coils"/>
    </source>
</evidence>
<feature type="domain" description="Tetratricopeptide repeat protein 5 OB fold" evidence="4">
    <location>
        <begin position="318"/>
        <end position="430"/>
    </location>
</feature>
<dbReference type="SUPFAM" id="SSF48452">
    <property type="entry name" value="TPR-like"/>
    <property type="match status" value="1"/>
</dbReference>
<feature type="repeat" description="TPR" evidence="2">
    <location>
        <begin position="223"/>
        <end position="256"/>
    </location>
</feature>
<dbReference type="InterPro" id="IPR032076">
    <property type="entry name" value="TTC5_OB"/>
</dbReference>
<evidence type="ECO:0000256" key="2">
    <source>
        <dbReference type="PROSITE-ProRule" id="PRU00339"/>
    </source>
</evidence>
<dbReference type="Pfam" id="PF16669">
    <property type="entry name" value="TTC5_OB"/>
    <property type="match status" value="1"/>
</dbReference>
<accession>A0A8D2IUY9</accession>
<dbReference type="Gene3D" id="2.40.50.550">
    <property type="match status" value="1"/>
</dbReference>
<dbReference type="CTD" id="91875"/>
<dbReference type="InterPro" id="IPR019734">
    <property type="entry name" value="TPR_rpt"/>
</dbReference>
<reference evidence="5" key="1">
    <citation type="submission" date="2025-08" db="UniProtKB">
        <authorList>
            <consortium name="Ensembl"/>
        </authorList>
    </citation>
    <scope>IDENTIFICATION</scope>
</reference>
<dbReference type="PANTHER" id="PTHR12558">
    <property type="entry name" value="CELL DIVISION CYCLE 16,23,27"/>
    <property type="match status" value="1"/>
</dbReference>
<dbReference type="GeneID" id="123019497"/>
<keyword evidence="1 2" id="KW-0802">TPR repeat</keyword>
<reference evidence="5" key="2">
    <citation type="submission" date="2025-09" db="UniProtKB">
        <authorList>
            <consortium name="Ensembl"/>
        </authorList>
    </citation>
    <scope>IDENTIFICATION</scope>
</reference>
<feature type="coiled-coil region" evidence="3">
    <location>
        <begin position="1"/>
        <end position="55"/>
    </location>
</feature>
<evidence type="ECO:0000313" key="5">
    <source>
        <dbReference type="Ensembl" id="ENSVKKP00000000437.1"/>
    </source>
</evidence>
<dbReference type="RefSeq" id="XP_044278347.1">
    <property type="nucleotide sequence ID" value="XM_044422412.1"/>
</dbReference>
<keyword evidence="6" id="KW-1185">Reference proteome</keyword>
<dbReference type="Gene3D" id="1.25.40.10">
    <property type="entry name" value="Tetratricopeptide repeat domain"/>
    <property type="match status" value="1"/>
</dbReference>
<evidence type="ECO:0000256" key="1">
    <source>
        <dbReference type="ARBA" id="ARBA00022803"/>
    </source>
</evidence>
<dbReference type="GO" id="GO:0051301">
    <property type="term" value="P:cell division"/>
    <property type="evidence" value="ECO:0007669"/>
    <property type="project" value="TreeGrafter"/>
</dbReference>